<dbReference type="AlphaFoldDB" id="A0A0L0NY24"/>
<organism evidence="1 2">
    <name type="scientific">Candidozyma auris</name>
    <name type="common">Yeast</name>
    <name type="synonym">Candida auris</name>
    <dbReference type="NCBI Taxonomy" id="498019"/>
    <lineage>
        <taxon>Eukaryota</taxon>
        <taxon>Fungi</taxon>
        <taxon>Dikarya</taxon>
        <taxon>Ascomycota</taxon>
        <taxon>Saccharomycotina</taxon>
        <taxon>Pichiomycetes</taxon>
        <taxon>Metschnikowiaceae</taxon>
        <taxon>Candidozyma</taxon>
    </lineage>
</organism>
<proteinExistence type="predicted"/>
<name>A0A0L0NY24_CANAR</name>
<dbReference type="EMBL" id="LGST01000027">
    <property type="protein sequence ID" value="KND99092.1"/>
    <property type="molecule type" value="Genomic_DNA"/>
</dbReference>
<dbReference type="Proteomes" id="UP000037122">
    <property type="component" value="Unassembled WGS sequence"/>
</dbReference>
<comment type="caution">
    <text evidence="1">The sequence shown here is derived from an EMBL/GenBank/DDBJ whole genome shotgun (WGS) entry which is preliminary data.</text>
</comment>
<accession>A0A0L0NY24</accession>
<evidence type="ECO:0000313" key="2">
    <source>
        <dbReference type="Proteomes" id="UP000037122"/>
    </source>
</evidence>
<evidence type="ECO:0000313" key="1">
    <source>
        <dbReference type="EMBL" id="KND99092.1"/>
    </source>
</evidence>
<sequence>MHAWSLHLEKPEEHIVFMKTAKGPISRTKKRAFAAIMVSLHTGD</sequence>
<reference evidence="2" key="1">
    <citation type="journal article" date="2015" name="BMC Genomics">
        <title>Draft genome of a commonly misdiagnosed multidrug resistant pathogen Candida auris.</title>
        <authorList>
            <person name="Chatterjee S."/>
            <person name="Alampalli S.V."/>
            <person name="Nageshan R.K."/>
            <person name="Chettiar S.T."/>
            <person name="Joshi S."/>
            <person name="Tatu U.S."/>
        </authorList>
    </citation>
    <scope>NUCLEOTIDE SEQUENCE [LARGE SCALE GENOMIC DNA]</scope>
    <source>
        <strain evidence="2">6684</strain>
    </source>
</reference>
<protein>
    <submittedName>
        <fullName evidence="1">Uncharacterized protein</fullName>
    </submittedName>
</protein>
<dbReference type="VEuPathDB" id="FungiDB:QG37_04155"/>
<gene>
    <name evidence="1" type="ORF">QG37_04155</name>
</gene>